<dbReference type="PANTHER" id="PTHR30627">
    <property type="entry name" value="PEPTIDOGLYCAN D,D-TRANSPEPTIDASE"/>
    <property type="match status" value="1"/>
</dbReference>
<feature type="chain" id="PRO_5046350611" evidence="5">
    <location>
        <begin position="24"/>
        <end position="687"/>
    </location>
</feature>
<feature type="compositionally biased region" description="Gly residues" evidence="4">
    <location>
        <begin position="678"/>
        <end position="687"/>
    </location>
</feature>
<gene>
    <name evidence="9" type="ORF">O4J56_06530</name>
</gene>
<feature type="signal peptide" evidence="5">
    <location>
        <begin position="1"/>
        <end position="23"/>
    </location>
</feature>
<comment type="similarity">
    <text evidence="2">Belongs to the transpeptidase family.</text>
</comment>
<comment type="caution">
    <text evidence="9">The sequence shown here is derived from an EMBL/GenBank/DDBJ whole genome shotgun (WGS) entry which is preliminary data.</text>
</comment>
<keyword evidence="10" id="KW-1185">Reference proteome</keyword>
<dbReference type="PROSITE" id="PS51257">
    <property type="entry name" value="PROKAR_LIPOPROTEIN"/>
    <property type="match status" value="1"/>
</dbReference>
<dbReference type="InterPro" id="IPR005311">
    <property type="entry name" value="PBP_dimer"/>
</dbReference>
<keyword evidence="5" id="KW-0732">Signal</keyword>
<evidence type="ECO:0000256" key="2">
    <source>
        <dbReference type="ARBA" id="ARBA00007171"/>
    </source>
</evidence>
<dbReference type="InterPro" id="IPR007887">
    <property type="entry name" value="MecA_N"/>
</dbReference>
<dbReference type="Proteomes" id="UP001527866">
    <property type="component" value="Unassembled WGS sequence"/>
</dbReference>
<reference evidence="9 10" key="1">
    <citation type="submission" date="2023-01" db="EMBL/GenBank/DDBJ databases">
        <title>Draft genome sequence of Nocardiopsis sp. RSe5-2 isolated from halophytes.</title>
        <authorList>
            <person name="Duangmal K."/>
            <person name="Chantavorakit T."/>
        </authorList>
    </citation>
    <scope>NUCLEOTIDE SEQUENCE [LARGE SCALE GENOMIC DNA]</scope>
    <source>
        <strain evidence="9 10">RSe5-2</strain>
    </source>
</reference>
<accession>A0ABT4U0T3</accession>
<dbReference type="Pfam" id="PF05223">
    <property type="entry name" value="MecA_N"/>
    <property type="match status" value="1"/>
</dbReference>
<dbReference type="Pfam" id="PF03717">
    <property type="entry name" value="PBP_dimer"/>
    <property type="match status" value="1"/>
</dbReference>
<evidence type="ECO:0000259" key="8">
    <source>
        <dbReference type="Pfam" id="PF05223"/>
    </source>
</evidence>
<comment type="subcellular location">
    <subcellularLocation>
        <location evidence="1">Membrane</location>
    </subcellularLocation>
</comment>
<dbReference type="SUPFAM" id="SSF56519">
    <property type="entry name" value="Penicillin binding protein dimerisation domain"/>
    <property type="match status" value="1"/>
</dbReference>
<dbReference type="EMBL" id="JAQFWQ010000012">
    <property type="protein sequence ID" value="MDA2810291.1"/>
    <property type="molecule type" value="Genomic_DNA"/>
</dbReference>
<dbReference type="PANTHER" id="PTHR30627:SF24">
    <property type="entry name" value="PENICILLIN-BINDING PROTEIN 4B"/>
    <property type="match status" value="1"/>
</dbReference>
<dbReference type="SUPFAM" id="SSF54427">
    <property type="entry name" value="NTF2-like"/>
    <property type="match status" value="1"/>
</dbReference>
<organism evidence="9 10">
    <name type="scientific">Nocardiopsis endophytica</name>
    <dbReference type="NCBI Taxonomy" id="3018445"/>
    <lineage>
        <taxon>Bacteria</taxon>
        <taxon>Bacillati</taxon>
        <taxon>Actinomycetota</taxon>
        <taxon>Actinomycetes</taxon>
        <taxon>Streptosporangiales</taxon>
        <taxon>Nocardiopsidaceae</taxon>
        <taxon>Nocardiopsis</taxon>
    </lineage>
</organism>
<dbReference type="Gene3D" id="3.90.1310.10">
    <property type="entry name" value="Penicillin-binding protein 2a (Domain 2)"/>
    <property type="match status" value="1"/>
</dbReference>
<evidence type="ECO:0000256" key="5">
    <source>
        <dbReference type="SAM" id="SignalP"/>
    </source>
</evidence>
<feature type="domain" description="Penicillin-binding protein dimerisation" evidence="7">
    <location>
        <begin position="148"/>
        <end position="312"/>
    </location>
</feature>
<evidence type="ECO:0000259" key="7">
    <source>
        <dbReference type="Pfam" id="PF03717"/>
    </source>
</evidence>
<dbReference type="InterPro" id="IPR012338">
    <property type="entry name" value="Beta-lactam/transpept-like"/>
</dbReference>
<evidence type="ECO:0000313" key="10">
    <source>
        <dbReference type="Proteomes" id="UP001527866"/>
    </source>
</evidence>
<dbReference type="Gene3D" id="3.40.710.10">
    <property type="entry name" value="DD-peptidase/beta-lactamase superfamily"/>
    <property type="match status" value="1"/>
</dbReference>
<dbReference type="SUPFAM" id="SSF56601">
    <property type="entry name" value="beta-lactamase/transpeptidase-like"/>
    <property type="match status" value="1"/>
</dbReference>
<dbReference type="RefSeq" id="WP_270684343.1">
    <property type="nucleotide sequence ID" value="NZ_JAQFWQ010000012.1"/>
</dbReference>
<protein>
    <submittedName>
        <fullName evidence="9">Penicillin-binding transpeptidase domain-containing protein</fullName>
    </submittedName>
</protein>
<evidence type="ECO:0000256" key="3">
    <source>
        <dbReference type="ARBA" id="ARBA00023136"/>
    </source>
</evidence>
<evidence type="ECO:0000256" key="4">
    <source>
        <dbReference type="SAM" id="MobiDB-lite"/>
    </source>
</evidence>
<feature type="region of interest" description="Disordered" evidence="4">
    <location>
        <begin position="640"/>
        <end position="687"/>
    </location>
</feature>
<feature type="domain" description="NTF2-like N-terminal transpeptidase" evidence="8">
    <location>
        <begin position="31"/>
        <end position="139"/>
    </location>
</feature>
<dbReference type="InterPro" id="IPR032710">
    <property type="entry name" value="NTF2-like_dom_sf"/>
</dbReference>
<dbReference type="InterPro" id="IPR001460">
    <property type="entry name" value="PCN-bd_Tpept"/>
</dbReference>
<evidence type="ECO:0000259" key="6">
    <source>
        <dbReference type="Pfam" id="PF00905"/>
    </source>
</evidence>
<dbReference type="Pfam" id="PF00905">
    <property type="entry name" value="Transpeptidase"/>
    <property type="match status" value="1"/>
</dbReference>
<feature type="domain" description="Penicillin-binding protein transpeptidase" evidence="6">
    <location>
        <begin position="349"/>
        <end position="599"/>
    </location>
</feature>
<dbReference type="InterPro" id="IPR050515">
    <property type="entry name" value="Beta-lactam/transpept"/>
</dbReference>
<name>A0ABT4U0T3_9ACTN</name>
<evidence type="ECO:0000256" key="1">
    <source>
        <dbReference type="ARBA" id="ARBA00004370"/>
    </source>
</evidence>
<dbReference type="Gene3D" id="3.30.1390.30">
    <property type="entry name" value="Penicillin-binding protein 2a, domain 3"/>
    <property type="match status" value="1"/>
</dbReference>
<dbReference type="InterPro" id="IPR036138">
    <property type="entry name" value="PBP_dimer_sf"/>
</dbReference>
<proteinExistence type="inferred from homology"/>
<feature type="compositionally biased region" description="Acidic residues" evidence="4">
    <location>
        <begin position="658"/>
        <end position="673"/>
    </location>
</feature>
<evidence type="ECO:0000313" key="9">
    <source>
        <dbReference type="EMBL" id="MDA2810291.1"/>
    </source>
</evidence>
<sequence length="687" mass="70500">MSPRHFRRYLSAGTGLAAAAALAACAPQPYPDVAVRTFLLDWQAGEYEAAARQTDGDTEEVAAALESAHDQLDLAGVRFGLGPVHLEGDGATAEFEAQADLGIGDPVWKYTGRMDLVRGGDGWRISWDPSVIHPDLGAGERLAVSYDVPDRGRVFDRSGEPLVGEAAVTAFGVVPAELDEDGSGIGELAKLLDEDPGPMVDRVRSAPPEEFQPLVLMRTKDVDKGVLAKARRIAGVETRDQRMPLSPRVARSVVGEVAGTAEHNISSRVASTYQAGDTIGLSGLQNVFQHTLAGTATTEVVTLDAEGRETGVLQEWPGAASGALTTTLDLTAQRAAQDALDVMPGRAHLVAVDTRTGEVLAAAGNPNSFDNDGALSAKYRPGGAFGIVSAAAAVRSGAATADGALPCEQTADVGGETFGNESENGVWAQPQTLESAFANGCTSALASLAEDVGDEELRRTASDLGIGADWRLSVPAYAGEISGDGGAAATAGAMTGAENVTVSPLNMALAAGAVADGTWHAPRLAVGADDDVADGSGSDRELDGATVKALRQLMRTTVEQGQAAPANLGTVPVHGQVSQVEQSIGGDATVVQWFVGYQGNVAFAAVAEVDPQQVWDQYALVAGNTFLQSLPQGYVEAEYAEPDTEAAAATEEKGSEDAGGEGSEDAEGGEGAEDAAGQAGGEQPVGG</sequence>
<keyword evidence="3" id="KW-0472">Membrane</keyword>